<dbReference type="GO" id="GO:0008233">
    <property type="term" value="F:peptidase activity"/>
    <property type="evidence" value="ECO:0007669"/>
    <property type="project" value="UniProtKB-KW"/>
</dbReference>
<evidence type="ECO:0008006" key="11">
    <source>
        <dbReference type="Google" id="ProtNLM"/>
    </source>
</evidence>
<dbReference type="Proteomes" id="UP001530293">
    <property type="component" value="Unassembled WGS sequence"/>
</dbReference>
<evidence type="ECO:0000313" key="9">
    <source>
        <dbReference type="EMBL" id="KAL3763657.1"/>
    </source>
</evidence>
<evidence type="ECO:0000256" key="8">
    <source>
        <dbReference type="SAM" id="MobiDB-lite"/>
    </source>
</evidence>
<feature type="compositionally biased region" description="Basic and acidic residues" evidence="8">
    <location>
        <begin position="364"/>
        <end position="380"/>
    </location>
</feature>
<name>A0ABD3MN79_9STRA</name>
<evidence type="ECO:0000256" key="4">
    <source>
        <dbReference type="ARBA" id="ARBA00022801"/>
    </source>
</evidence>
<keyword evidence="6" id="KW-0238">DNA-binding</keyword>
<keyword evidence="5" id="KW-0190">Covalent protein-DNA linkage</keyword>
<dbReference type="InterPro" id="IPR003738">
    <property type="entry name" value="SRAP"/>
</dbReference>
<organism evidence="9 10">
    <name type="scientific">Discostella pseudostelligera</name>
    <dbReference type="NCBI Taxonomy" id="259834"/>
    <lineage>
        <taxon>Eukaryota</taxon>
        <taxon>Sar</taxon>
        <taxon>Stramenopiles</taxon>
        <taxon>Ochrophyta</taxon>
        <taxon>Bacillariophyta</taxon>
        <taxon>Coscinodiscophyceae</taxon>
        <taxon>Thalassiosirophycidae</taxon>
        <taxon>Stephanodiscales</taxon>
        <taxon>Stephanodiscaceae</taxon>
        <taxon>Discostella</taxon>
    </lineage>
</organism>
<evidence type="ECO:0000313" key="10">
    <source>
        <dbReference type="Proteomes" id="UP001530293"/>
    </source>
</evidence>
<reference evidence="9 10" key="1">
    <citation type="submission" date="2024-10" db="EMBL/GenBank/DDBJ databases">
        <title>Updated reference genomes for cyclostephanoid diatoms.</title>
        <authorList>
            <person name="Roberts W.R."/>
            <person name="Alverson A.J."/>
        </authorList>
    </citation>
    <scope>NUCLEOTIDE SEQUENCE [LARGE SCALE GENOMIC DNA]</scope>
    <source>
        <strain evidence="9 10">AJA232-27</strain>
    </source>
</reference>
<keyword evidence="3" id="KW-0227">DNA damage</keyword>
<evidence type="ECO:0000256" key="5">
    <source>
        <dbReference type="ARBA" id="ARBA00023124"/>
    </source>
</evidence>
<protein>
    <recommendedName>
        <fullName evidence="11">Embryonic stem cell-specific 5-hydroxymethylcytosine-binding protein</fullName>
    </recommendedName>
</protein>
<dbReference type="PANTHER" id="PTHR13604:SF0">
    <property type="entry name" value="ABASIC SITE PROCESSING PROTEIN HMCES"/>
    <property type="match status" value="1"/>
</dbReference>
<proteinExistence type="inferred from homology"/>
<keyword evidence="4" id="KW-0378">Hydrolase</keyword>
<dbReference type="SUPFAM" id="SSF143081">
    <property type="entry name" value="BB1717-like"/>
    <property type="match status" value="1"/>
</dbReference>
<dbReference type="InterPro" id="IPR036590">
    <property type="entry name" value="SRAP-like"/>
</dbReference>
<feature type="compositionally biased region" description="Basic and acidic residues" evidence="8">
    <location>
        <begin position="336"/>
        <end position="346"/>
    </location>
</feature>
<accession>A0ABD3MN79</accession>
<dbReference type="GO" id="GO:0006508">
    <property type="term" value="P:proteolysis"/>
    <property type="evidence" value="ECO:0007669"/>
    <property type="project" value="UniProtKB-KW"/>
</dbReference>
<evidence type="ECO:0000256" key="2">
    <source>
        <dbReference type="ARBA" id="ARBA00022670"/>
    </source>
</evidence>
<gene>
    <name evidence="9" type="ORF">ACHAWU_009081</name>
</gene>
<comment type="caution">
    <text evidence="9">The sequence shown here is derived from an EMBL/GenBank/DDBJ whole genome shotgun (WGS) entry which is preliminary data.</text>
</comment>
<dbReference type="GO" id="GO:0003677">
    <property type="term" value="F:DNA binding"/>
    <property type="evidence" value="ECO:0007669"/>
    <property type="project" value="UniProtKB-KW"/>
</dbReference>
<feature type="region of interest" description="Disordered" evidence="8">
    <location>
        <begin position="96"/>
        <end position="115"/>
    </location>
</feature>
<dbReference type="GO" id="GO:0016829">
    <property type="term" value="F:lyase activity"/>
    <property type="evidence" value="ECO:0007669"/>
    <property type="project" value="UniProtKB-KW"/>
</dbReference>
<keyword evidence="2" id="KW-0645">Protease</keyword>
<dbReference type="EMBL" id="JALLBG020000118">
    <property type="protein sequence ID" value="KAL3763657.1"/>
    <property type="molecule type" value="Genomic_DNA"/>
</dbReference>
<dbReference type="Gene3D" id="3.90.1680.10">
    <property type="entry name" value="SOS response associated peptidase-like"/>
    <property type="match status" value="1"/>
</dbReference>
<dbReference type="AlphaFoldDB" id="A0ABD3MN79"/>
<feature type="region of interest" description="Disordered" evidence="8">
    <location>
        <begin position="19"/>
        <end position="70"/>
    </location>
</feature>
<sequence length="456" mass="51076">MCGRTAYSARSINVAAAAFDSSTRPSSKDADDNYSFADAKPSPSTQSRINRLVPSEETDRPNTGPGSTMHIFRCSRKSEEKNDLELCTGVWGLIPNNGSQHAPHRPPKDPKFSKTPHYKMFNARSETIYDKRSFSGLIRNGQTCILAVDGYYEWTKSSSSSDKRKQPYFACNKNKNQPLLLAGLWSCVKTGRQATDVEETEMLTTFTILTMDAYPDNQWLHPRQPVLIWDIGIALEWLLHPTPLVLKKLVRFTSETELDVYPVSKIINDGAYQGEDCTVEVKLETAPSLKSFFSPTMKAKTEMIVKESSDQKLSSNTPKFSPIESKKGPIPPRSTASDDTHNEPSHIDSAPNYFSPKKPNSENSDERRTDPLEPLHESSKKPKGKVVTAEINSLSKSNDVICPGNERTWTCSQCTFIHNGVIKWNYLACEICGSPRTITEEVANEDERGRKRKIIS</sequence>
<keyword evidence="7" id="KW-0456">Lyase</keyword>
<evidence type="ECO:0000256" key="6">
    <source>
        <dbReference type="ARBA" id="ARBA00023125"/>
    </source>
</evidence>
<dbReference type="Pfam" id="PF02586">
    <property type="entry name" value="SRAP"/>
    <property type="match status" value="1"/>
</dbReference>
<evidence type="ECO:0000256" key="3">
    <source>
        <dbReference type="ARBA" id="ARBA00022763"/>
    </source>
</evidence>
<evidence type="ECO:0000256" key="7">
    <source>
        <dbReference type="ARBA" id="ARBA00023239"/>
    </source>
</evidence>
<evidence type="ECO:0000256" key="1">
    <source>
        <dbReference type="ARBA" id="ARBA00008136"/>
    </source>
</evidence>
<comment type="similarity">
    <text evidence="1">Belongs to the SOS response-associated peptidase family.</text>
</comment>
<keyword evidence="10" id="KW-1185">Reference proteome</keyword>
<feature type="region of interest" description="Disordered" evidence="8">
    <location>
        <begin position="304"/>
        <end position="387"/>
    </location>
</feature>
<dbReference type="GO" id="GO:0006974">
    <property type="term" value="P:DNA damage response"/>
    <property type="evidence" value="ECO:0007669"/>
    <property type="project" value="UniProtKB-KW"/>
</dbReference>
<dbReference type="PANTHER" id="PTHR13604">
    <property type="entry name" value="DC12-RELATED"/>
    <property type="match status" value="1"/>
</dbReference>